<accession>A0A1B6KD24</accession>
<evidence type="ECO:0000313" key="2">
    <source>
        <dbReference type="EMBL" id="JAT09350.1"/>
    </source>
</evidence>
<dbReference type="InterPro" id="IPR051634">
    <property type="entry name" value="Extended_Synaptotagmin"/>
</dbReference>
<sequence>RQKLDAWVQLENAEKGIIHLNIFYLQLSSDPNDYVSAVKERPVLSSSVLAIYIDSARFYIIPPPKVLPDTSVRISIGSVTQTSKTVPNSDRPVFEQGLTFLVNDPQYDNLHLELIGNDSQILGVYNFKLEQLLKLKNMEILQKRCSLVKSYSEAMVDVSMRLKVLKNILM</sequence>
<protein>
    <recommendedName>
        <fullName evidence="1">C2 domain-containing protein</fullName>
    </recommendedName>
</protein>
<proteinExistence type="predicted"/>
<dbReference type="GO" id="GO:0005509">
    <property type="term" value="F:calcium ion binding"/>
    <property type="evidence" value="ECO:0007669"/>
    <property type="project" value="TreeGrafter"/>
</dbReference>
<gene>
    <name evidence="2" type="ORF">g.3603</name>
</gene>
<dbReference type="GO" id="GO:0008429">
    <property type="term" value="F:phosphatidylethanolamine binding"/>
    <property type="evidence" value="ECO:0007669"/>
    <property type="project" value="TreeGrafter"/>
</dbReference>
<dbReference type="GO" id="GO:0005544">
    <property type="term" value="F:calcium-dependent phospholipid binding"/>
    <property type="evidence" value="ECO:0007669"/>
    <property type="project" value="TreeGrafter"/>
</dbReference>
<dbReference type="PROSITE" id="PS50004">
    <property type="entry name" value="C2"/>
    <property type="match status" value="1"/>
</dbReference>
<dbReference type="EMBL" id="GEBQ01030627">
    <property type="protein sequence ID" value="JAT09350.1"/>
    <property type="molecule type" value="Transcribed_RNA"/>
</dbReference>
<organism evidence="2">
    <name type="scientific">Graphocephala atropunctata</name>
    <dbReference type="NCBI Taxonomy" id="36148"/>
    <lineage>
        <taxon>Eukaryota</taxon>
        <taxon>Metazoa</taxon>
        <taxon>Ecdysozoa</taxon>
        <taxon>Arthropoda</taxon>
        <taxon>Hexapoda</taxon>
        <taxon>Insecta</taxon>
        <taxon>Pterygota</taxon>
        <taxon>Neoptera</taxon>
        <taxon>Paraneoptera</taxon>
        <taxon>Hemiptera</taxon>
        <taxon>Auchenorrhyncha</taxon>
        <taxon>Membracoidea</taxon>
        <taxon>Cicadellidae</taxon>
        <taxon>Cicadellinae</taxon>
        <taxon>Cicadellini</taxon>
        <taxon>Graphocephala</taxon>
    </lineage>
</organism>
<evidence type="ECO:0000259" key="1">
    <source>
        <dbReference type="PROSITE" id="PS50004"/>
    </source>
</evidence>
<name>A0A1B6KD24_9HEMI</name>
<dbReference type="PANTHER" id="PTHR45761">
    <property type="entry name" value="EXTENDED SYNAPTOTAGMIN-LIKE PROTEIN 2, ISOFORM C"/>
    <property type="match status" value="1"/>
</dbReference>
<dbReference type="GO" id="GO:0031210">
    <property type="term" value="F:phosphatidylcholine binding"/>
    <property type="evidence" value="ECO:0007669"/>
    <property type="project" value="TreeGrafter"/>
</dbReference>
<reference evidence="2" key="1">
    <citation type="submission" date="2015-11" db="EMBL/GenBank/DDBJ databases">
        <title>De novo transcriptome assembly of four potential Pierce s Disease insect vectors from Arizona vineyards.</title>
        <authorList>
            <person name="Tassone E.E."/>
        </authorList>
    </citation>
    <scope>NUCLEOTIDE SEQUENCE</scope>
</reference>
<dbReference type="PANTHER" id="PTHR45761:SF1">
    <property type="entry name" value="EXTENDED SYNAPTOTAGMIN-LIKE PROTEIN 2, ISOFORM C"/>
    <property type="match status" value="1"/>
</dbReference>
<dbReference type="GO" id="GO:0035091">
    <property type="term" value="F:phosphatidylinositol binding"/>
    <property type="evidence" value="ECO:0007669"/>
    <property type="project" value="TreeGrafter"/>
</dbReference>
<feature type="non-terminal residue" evidence="2">
    <location>
        <position position="1"/>
    </location>
</feature>
<dbReference type="InterPro" id="IPR000008">
    <property type="entry name" value="C2_dom"/>
</dbReference>
<dbReference type="Pfam" id="PF00168">
    <property type="entry name" value="C2"/>
    <property type="match status" value="1"/>
</dbReference>
<dbReference type="SMART" id="SM00239">
    <property type="entry name" value="C2"/>
    <property type="match status" value="1"/>
</dbReference>
<dbReference type="SUPFAM" id="SSF49562">
    <property type="entry name" value="C2 domain (Calcium/lipid-binding domain, CaLB)"/>
    <property type="match status" value="1"/>
</dbReference>
<dbReference type="Gene3D" id="2.60.40.150">
    <property type="entry name" value="C2 domain"/>
    <property type="match status" value="1"/>
</dbReference>
<dbReference type="AlphaFoldDB" id="A0A1B6KD24"/>
<feature type="domain" description="C2" evidence="1">
    <location>
        <begin position="30"/>
        <end position="149"/>
    </location>
</feature>
<dbReference type="InterPro" id="IPR035892">
    <property type="entry name" value="C2_domain_sf"/>
</dbReference>
<dbReference type="GO" id="GO:0005789">
    <property type="term" value="C:endoplasmic reticulum membrane"/>
    <property type="evidence" value="ECO:0007669"/>
    <property type="project" value="TreeGrafter"/>
</dbReference>